<dbReference type="EMBL" id="KQ087212">
    <property type="protein sequence ID" value="KLT41861.1"/>
    <property type="molecule type" value="Genomic_DNA"/>
</dbReference>
<protein>
    <submittedName>
        <fullName evidence="2">Uncharacterized protein</fullName>
    </submittedName>
</protein>
<proteinExistence type="predicted"/>
<accession>A0A0J0XL91</accession>
<evidence type="ECO:0000313" key="2">
    <source>
        <dbReference type="EMBL" id="KLT41861.1"/>
    </source>
</evidence>
<keyword evidence="3" id="KW-1185">Reference proteome</keyword>
<sequence length="151" mass="16326">MQTNTRMHAGTAADSQNVPFEANSPRRMSDSKTSPRPGQDSSRHGLPTSPAQGRAMRCVLHRAFTMRVSCLITQRGLSRRCAGAPRVGSSYGQSAARSVTSPWRHSTRSLVTRSLSQPSRPRCVCCATHAAEAGGWHVYNSHAPCPPTQAQ</sequence>
<dbReference type="RefSeq" id="XP_018278352.1">
    <property type="nucleotide sequence ID" value="XM_018419283.1"/>
</dbReference>
<organism evidence="2 3">
    <name type="scientific">Cutaneotrichosporon oleaginosum</name>
    <dbReference type="NCBI Taxonomy" id="879819"/>
    <lineage>
        <taxon>Eukaryota</taxon>
        <taxon>Fungi</taxon>
        <taxon>Dikarya</taxon>
        <taxon>Basidiomycota</taxon>
        <taxon>Agaricomycotina</taxon>
        <taxon>Tremellomycetes</taxon>
        <taxon>Trichosporonales</taxon>
        <taxon>Trichosporonaceae</taxon>
        <taxon>Cutaneotrichosporon</taxon>
    </lineage>
</organism>
<evidence type="ECO:0000313" key="3">
    <source>
        <dbReference type="Proteomes" id="UP000053611"/>
    </source>
</evidence>
<dbReference type="GeneID" id="28979886"/>
<name>A0A0J0XL91_9TREE</name>
<feature type="region of interest" description="Disordered" evidence="1">
    <location>
        <begin position="1"/>
        <end position="53"/>
    </location>
</feature>
<evidence type="ECO:0000256" key="1">
    <source>
        <dbReference type="SAM" id="MobiDB-lite"/>
    </source>
</evidence>
<gene>
    <name evidence="2" type="ORF">CC85DRAFT_105498</name>
</gene>
<dbReference type="AlphaFoldDB" id="A0A0J0XL91"/>
<reference evidence="2 3" key="1">
    <citation type="submission" date="2015-03" db="EMBL/GenBank/DDBJ databases">
        <title>Genomics and transcriptomics of the oil-accumulating basidiomycete yeast T. oleaginosus allow insights into substrate utilization and the diverse evolutionary trajectories of mating systems in fungi.</title>
        <authorList>
            <consortium name="DOE Joint Genome Institute"/>
            <person name="Kourist R."/>
            <person name="Kracht O."/>
            <person name="Bracharz F."/>
            <person name="Lipzen A."/>
            <person name="Nolan M."/>
            <person name="Ohm R."/>
            <person name="Grigoriev I."/>
            <person name="Sun S."/>
            <person name="Heitman J."/>
            <person name="Bruck T."/>
            <person name="Nowrousian M."/>
        </authorList>
    </citation>
    <scope>NUCLEOTIDE SEQUENCE [LARGE SCALE GENOMIC DNA]</scope>
    <source>
        <strain evidence="2 3">IBC0246</strain>
    </source>
</reference>
<dbReference type="Proteomes" id="UP000053611">
    <property type="component" value="Unassembled WGS sequence"/>
</dbReference>
<feature type="compositionally biased region" description="Polar residues" evidence="1">
    <location>
        <begin position="31"/>
        <end position="40"/>
    </location>
</feature>